<sequence>MIRRSLRLDAIYAWVDGNVVADIGCDHGYIPLWCVQDKGIKAYACDVASKPLERARALFKQEEADIPCLLMDGIEGLPGDVDQIVIAGMGGQLIEHILERSKARAMRLDSMILSPHKDVHLLRSYLRKAGWRIEKERFVQEGNHFYPILYVRKGNEPGDEASDYYGYHVVEDATYGAYLVAEQKKWRMLEQRVPADAFEEGRKRLVALEKRMKPRNR</sequence>
<accession>A0AC61R9V0</accession>
<evidence type="ECO:0000313" key="1">
    <source>
        <dbReference type="EMBL" id="TGY67119.1"/>
    </source>
</evidence>
<dbReference type="Proteomes" id="UP000308836">
    <property type="component" value="Unassembled WGS sequence"/>
</dbReference>
<organism evidence="1 2">
    <name type="scientific">Dubosiella muris</name>
    <dbReference type="NCBI Taxonomy" id="3038133"/>
    <lineage>
        <taxon>Bacteria</taxon>
        <taxon>Bacillati</taxon>
        <taxon>Bacillota</taxon>
        <taxon>Erysipelotrichia</taxon>
        <taxon>Erysipelotrichales</taxon>
        <taxon>Erysipelotrichaceae</taxon>
        <taxon>Dubosiella</taxon>
    </lineage>
</organism>
<protein>
    <submittedName>
        <fullName evidence="1">SAM-dependent methyltransferase</fullName>
    </submittedName>
</protein>
<evidence type="ECO:0000313" key="2">
    <source>
        <dbReference type="Proteomes" id="UP000308836"/>
    </source>
</evidence>
<reference evidence="1" key="1">
    <citation type="submission" date="2019-04" db="EMBL/GenBank/DDBJ databases">
        <title>Microbes associate with the intestines of laboratory mice.</title>
        <authorList>
            <person name="Navarre W."/>
            <person name="Wong E."/>
            <person name="Huang K."/>
            <person name="Tropini C."/>
            <person name="Ng K."/>
            <person name="Yu B."/>
        </authorList>
    </citation>
    <scope>NUCLEOTIDE SEQUENCE</scope>
    <source>
        <strain evidence="1">NM09_H32</strain>
    </source>
</reference>
<name>A0AC61R9V0_9FIRM</name>
<keyword evidence="2" id="KW-1185">Reference proteome</keyword>
<gene>
    <name evidence="1" type="ORF">E5336_01530</name>
</gene>
<keyword evidence="1" id="KW-0489">Methyltransferase</keyword>
<proteinExistence type="predicted"/>
<keyword evidence="1" id="KW-0808">Transferase</keyword>
<dbReference type="EMBL" id="SRYG01000002">
    <property type="protein sequence ID" value="TGY67119.1"/>
    <property type="molecule type" value="Genomic_DNA"/>
</dbReference>
<comment type="caution">
    <text evidence="1">The sequence shown here is derived from an EMBL/GenBank/DDBJ whole genome shotgun (WGS) entry which is preliminary data.</text>
</comment>